<dbReference type="PANTHER" id="PTHR23502:SF132">
    <property type="entry name" value="POLYAMINE TRANSPORTER 2-RELATED"/>
    <property type="match status" value="1"/>
</dbReference>
<dbReference type="Proteomes" id="UP001500839">
    <property type="component" value="Unassembled WGS sequence"/>
</dbReference>
<feature type="transmembrane region" description="Helical" evidence="8">
    <location>
        <begin position="377"/>
        <end position="396"/>
    </location>
</feature>
<feature type="domain" description="Major facilitator superfamily (MFS) profile" evidence="9">
    <location>
        <begin position="18"/>
        <end position="404"/>
    </location>
</feature>
<dbReference type="PROSITE" id="PS50850">
    <property type="entry name" value="MFS"/>
    <property type="match status" value="1"/>
</dbReference>
<dbReference type="InterPro" id="IPR004812">
    <property type="entry name" value="Efflux_drug-R_Bcr/CmlA"/>
</dbReference>
<comment type="caution">
    <text evidence="10">The sequence shown here is derived from an EMBL/GenBank/DDBJ whole genome shotgun (WGS) entry which is preliminary data.</text>
</comment>
<feature type="transmembrane region" description="Helical" evidence="8">
    <location>
        <begin position="109"/>
        <end position="130"/>
    </location>
</feature>
<protein>
    <submittedName>
        <fullName evidence="10">Multidrug effflux MFS transporter</fullName>
    </submittedName>
</protein>
<evidence type="ECO:0000256" key="5">
    <source>
        <dbReference type="ARBA" id="ARBA00022692"/>
    </source>
</evidence>
<dbReference type="PROSITE" id="PS00216">
    <property type="entry name" value="SUGAR_TRANSPORT_1"/>
    <property type="match status" value="1"/>
</dbReference>
<feature type="transmembrane region" description="Helical" evidence="8">
    <location>
        <begin position="252"/>
        <end position="275"/>
    </location>
</feature>
<keyword evidence="7 8" id="KW-0472">Membrane</keyword>
<proteinExistence type="inferred from homology"/>
<keyword evidence="4" id="KW-1003">Cell membrane</keyword>
<evidence type="ECO:0000256" key="8">
    <source>
        <dbReference type="SAM" id="Phobius"/>
    </source>
</evidence>
<feature type="transmembrane region" description="Helical" evidence="8">
    <location>
        <begin position="52"/>
        <end position="72"/>
    </location>
</feature>
<feature type="transmembrane region" description="Helical" evidence="8">
    <location>
        <begin position="287"/>
        <end position="309"/>
    </location>
</feature>
<dbReference type="InterPro" id="IPR020846">
    <property type="entry name" value="MFS_dom"/>
</dbReference>
<feature type="transmembrane region" description="Helical" evidence="8">
    <location>
        <begin position="221"/>
        <end position="240"/>
    </location>
</feature>
<evidence type="ECO:0000256" key="4">
    <source>
        <dbReference type="ARBA" id="ARBA00022475"/>
    </source>
</evidence>
<evidence type="ECO:0000256" key="7">
    <source>
        <dbReference type="ARBA" id="ARBA00023136"/>
    </source>
</evidence>
<dbReference type="Pfam" id="PF07690">
    <property type="entry name" value="MFS_1"/>
    <property type="match status" value="1"/>
</dbReference>
<dbReference type="RefSeq" id="WP_200175123.1">
    <property type="nucleotide sequence ID" value="NZ_BAABKQ010000001.1"/>
</dbReference>
<accession>A0ABP9CUA3</accession>
<keyword evidence="6 8" id="KW-1133">Transmembrane helix</keyword>
<dbReference type="PANTHER" id="PTHR23502">
    <property type="entry name" value="MAJOR FACILITATOR SUPERFAMILY"/>
    <property type="match status" value="1"/>
</dbReference>
<dbReference type="SUPFAM" id="SSF103473">
    <property type="entry name" value="MFS general substrate transporter"/>
    <property type="match status" value="1"/>
</dbReference>
<evidence type="ECO:0000259" key="9">
    <source>
        <dbReference type="PROSITE" id="PS50850"/>
    </source>
</evidence>
<dbReference type="Gene3D" id="1.20.1720.10">
    <property type="entry name" value="Multidrug resistance protein D"/>
    <property type="match status" value="1"/>
</dbReference>
<feature type="transmembrane region" description="Helical" evidence="8">
    <location>
        <begin position="315"/>
        <end position="340"/>
    </location>
</feature>
<comment type="subcellular location">
    <subcellularLocation>
        <location evidence="1">Cell membrane</location>
        <topology evidence="1">Multi-pass membrane protein</topology>
    </subcellularLocation>
</comment>
<dbReference type="InterPro" id="IPR011701">
    <property type="entry name" value="MFS"/>
</dbReference>
<organism evidence="10 11">
    <name type="scientific">Tomitella cavernea</name>
    <dbReference type="NCBI Taxonomy" id="1387982"/>
    <lineage>
        <taxon>Bacteria</taxon>
        <taxon>Bacillati</taxon>
        <taxon>Actinomycetota</taxon>
        <taxon>Actinomycetes</taxon>
        <taxon>Mycobacteriales</taxon>
        <taxon>Tomitella</taxon>
    </lineage>
</organism>
<dbReference type="EMBL" id="BAABKQ010000001">
    <property type="protein sequence ID" value="GAA4816281.1"/>
    <property type="molecule type" value="Genomic_DNA"/>
</dbReference>
<evidence type="ECO:0000256" key="1">
    <source>
        <dbReference type="ARBA" id="ARBA00004651"/>
    </source>
</evidence>
<name>A0ABP9CUA3_9ACTN</name>
<reference evidence="11" key="1">
    <citation type="journal article" date="2019" name="Int. J. Syst. Evol. Microbiol.">
        <title>The Global Catalogue of Microorganisms (GCM) 10K type strain sequencing project: providing services to taxonomists for standard genome sequencing and annotation.</title>
        <authorList>
            <consortium name="The Broad Institute Genomics Platform"/>
            <consortium name="The Broad Institute Genome Sequencing Center for Infectious Disease"/>
            <person name="Wu L."/>
            <person name="Ma J."/>
        </authorList>
    </citation>
    <scope>NUCLEOTIDE SEQUENCE [LARGE SCALE GENOMIC DNA]</scope>
    <source>
        <strain evidence="11">JCM 18542</strain>
    </source>
</reference>
<comment type="similarity">
    <text evidence="2">Belongs to the major facilitator superfamily. Bcr/CmlA family.</text>
</comment>
<evidence type="ECO:0000313" key="11">
    <source>
        <dbReference type="Proteomes" id="UP001500839"/>
    </source>
</evidence>
<evidence type="ECO:0000256" key="2">
    <source>
        <dbReference type="ARBA" id="ARBA00006236"/>
    </source>
</evidence>
<sequence length="411" mass="42051">MPQTTPPAGPTRAIPVRTLLTLALLSAIAPLATDMYLPGLPQVGVDLAADDALVQLTLMTFMLGLAAGQLAIGPLSDGLGRRRPLLAGTVLLAAAGLACALAPSITVLVVARFLQGFTGGIGVVLARAVIADRTSGDRAARLFSIMMIITGVAPVVAPLVGGALVGPIGWRGVFYVLTGLAVLMLLCAWRFVPESLPTARRHPVEPRAVGRSIGAVLTTRVYLGYAATFAAAFGALFGYISASPFILQDIMGYSPGVFSLLFALNAVGLTGANAVNSRLIGRFRPHTLLSLGVWSLVAVSATMLAVVLADFDARWPLLAVMFLLTCSIGFIFGNATGLALDAVRTRAGTGSAVLGALQFTVGAVAAPVVGLGGGATAMPMAITVAVSACCSAAAFSTTVSRRGRRRALTRG</sequence>
<dbReference type="NCBIfam" id="TIGR00710">
    <property type="entry name" value="efflux_Bcr_CflA"/>
    <property type="match status" value="1"/>
</dbReference>
<dbReference type="CDD" id="cd17320">
    <property type="entry name" value="MFS_MdfA_MDR_like"/>
    <property type="match status" value="1"/>
</dbReference>
<evidence type="ECO:0000313" key="10">
    <source>
        <dbReference type="EMBL" id="GAA4816281.1"/>
    </source>
</evidence>
<feature type="transmembrane region" description="Helical" evidence="8">
    <location>
        <begin position="84"/>
        <end position="103"/>
    </location>
</feature>
<evidence type="ECO:0000256" key="3">
    <source>
        <dbReference type="ARBA" id="ARBA00022448"/>
    </source>
</evidence>
<keyword evidence="5 8" id="KW-0812">Transmembrane</keyword>
<dbReference type="InterPro" id="IPR036259">
    <property type="entry name" value="MFS_trans_sf"/>
</dbReference>
<keyword evidence="11" id="KW-1185">Reference proteome</keyword>
<keyword evidence="3" id="KW-0813">Transport</keyword>
<feature type="transmembrane region" description="Helical" evidence="8">
    <location>
        <begin position="12"/>
        <end position="32"/>
    </location>
</feature>
<feature type="transmembrane region" description="Helical" evidence="8">
    <location>
        <begin position="142"/>
        <end position="166"/>
    </location>
</feature>
<dbReference type="InterPro" id="IPR005829">
    <property type="entry name" value="Sugar_transporter_CS"/>
</dbReference>
<feature type="transmembrane region" description="Helical" evidence="8">
    <location>
        <begin position="352"/>
        <end position="371"/>
    </location>
</feature>
<gene>
    <name evidence="10" type="ORF">GCM10023353_23000</name>
</gene>
<evidence type="ECO:0000256" key="6">
    <source>
        <dbReference type="ARBA" id="ARBA00022989"/>
    </source>
</evidence>
<feature type="transmembrane region" description="Helical" evidence="8">
    <location>
        <begin position="172"/>
        <end position="192"/>
    </location>
</feature>